<feature type="region of interest" description="Disordered" evidence="1">
    <location>
        <begin position="349"/>
        <end position="386"/>
    </location>
</feature>
<protein>
    <submittedName>
        <fullName evidence="2">Uncharacterized protein</fullName>
    </submittedName>
</protein>
<accession>A0A1I7NHX6</accession>
<name>A0A1I7NHX6_9HYPH</name>
<evidence type="ECO:0000256" key="1">
    <source>
        <dbReference type="SAM" id="MobiDB-lite"/>
    </source>
</evidence>
<evidence type="ECO:0000313" key="3">
    <source>
        <dbReference type="Proteomes" id="UP000199423"/>
    </source>
</evidence>
<gene>
    <name evidence="2" type="ORF">SAMN04488557_2237</name>
</gene>
<dbReference type="PANTHER" id="PTHR46656">
    <property type="entry name" value="PUTATIVE-RELATED"/>
    <property type="match status" value="1"/>
</dbReference>
<keyword evidence="3" id="KW-1185">Reference proteome</keyword>
<dbReference type="EMBL" id="FPCH01000002">
    <property type="protein sequence ID" value="SFV34156.1"/>
    <property type="molecule type" value="Genomic_DNA"/>
</dbReference>
<dbReference type="STRING" id="51670.SAMN04488557_2237"/>
<evidence type="ECO:0000313" key="2">
    <source>
        <dbReference type="EMBL" id="SFV34156.1"/>
    </source>
</evidence>
<dbReference type="CDD" id="cd01635">
    <property type="entry name" value="Glycosyltransferase_GTB-type"/>
    <property type="match status" value="1"/>
</dbReference>
<organism evidence="2 3">
    <name type="scientific">Hyphomicrobium facile</name>
    <dbReference type="NCBI Taxonomy" id="51670"/>
    <lineage>
        <taxon>Bacteria</taxon>
        <taxon>Pseudomonadati</taxon>
        <taxon>Pseudomonadota</taxon>
        <taxon>Alphaproteobacteria</taxon>
        <taxon>Hyphomicrobiales</taxon>
        <taxon>Hyphomicrobiaceae</taxon>
        <taxon>Hyphomicrobium</taxon>
    </lineage>
</organism>
<sequence>MFLHALSSWRRKQRRRYQRRLVQGDALARTWPKKCAEFDPRSQLRFIGDTETINGLSRAYRYEVRRQILKQGTAHAGSNQVLILGQPWDYPRLLAEPPDWFHDAYRIGLWVWELDQFPGDWKFAQKIVHEIWTPSSFSAKALRRGTDLPIRVVPHAVDCPEVSPLSRAEFGVREDQFLGLAIMDLAACPDRKNPLAHVRAWTLAFGHDTSSHLLMKVRFKKNTTFARRELLREIGNTKNITLVEQVFSDRDMAAFQRMADVYLSLHRAEGYGLNIHEMLELGVPTLATAWSGNMDYMERYPHSVPVPYRLVPYKDRTFAYQGTDLAWAEPDIKFSAGALREVRARWQEKRASTMTSGDPSDLPRNVMYASRGNSATSPNINQGLTA</sequence>
<feature type="compositionally biased region" description="Polar residues" evidence="1">
    <location>
        <begin position="371"/>
        <end position="386"/>
    </location>
</feature>
<reference evidence="3" key="1">
    <citation type="submission" date="2016-10" db="EMBL/GenBank/DDBJ databases">
        <authorList>
            <person name="Varghese N."/>
            <person name="Submissions S."/>
        </authorList>
    </citation>
    <scope>NUCLEOTIDE SEQUENCE [LARGE SCALE GENOMIC DNA]</scope>
    <source>
        <strain evidence="3">DSM 1565</strain>
    </source>
</reference>
<dbReference type="AlphaFoldDB" id="A0A1I7NHX6"/>
<proteinExistence type="predicted"/>
<dbReference type="SUPFAM" id="SSF53756">
    <property type="entry name" value="UDP-Glycosyltransferase/glycogen phosphorylase"/>
    <property type="match status" value="1"/>
</dbReference>
<dbReference type="Gene3D" id="3.40.50.2000">
    <property type="entry name" value="Glycogen Phosphorylase B"/>
    <property type="match status" value="1"/>
</dbReference>
<dbReference type="PANTHER" id="PTHR46656:SF3">
    <property type="entry name" value="PUTATIVE-RELATED"/>
    <property type="match status" value="1"/>
</dbReference>
<dbReference type="Proteomes" id="UP000199423">
    <property type="component" value="Unassembled WGS sequence"/>
</dbReference>